<feature type="non-terminal residue" evidence="3">
    <location>
        <position position="176"/>
    </location>
</feature>
<dbReference type="PANTHER" id="PTHR45641">
    <property type="entry name" value="TETRATRICOPEPTIDE REPEAT PROTEIN (AFU_ORTHOLOGUE AFUA_6G03870)"/>
    <property type="match status" value="1"/>
</dbReference>
<evidence type="ECO:0000313" key="3">
    <source>
        <dbReference type="EMBL" id="EJW91607.1"/>
    </source>
</evidence>
<dbReference type="AlphaFoldDB" id="J9FPX0"/>
<dbReference type="InterPro" id="IPR011990">
    <property type="entry name" value="TPR-like_helical_dom_sf"/>
</dbReference>
<reference evidence="3" key="1">
    <citation type="journal article" date="2012" name="PLoS ONE">
        <title>Gene sets for utilization of primary and secondary nutrition supplies in the distal gut of endangered iberian lynx.</title>
        <authorList>
            <person name="Alcaide M."/>
            <person name="Messina E."/>
            <person name="Richter M."/>
            <person name="Bargiela R."/>
            <person name="Peplies J."/>
            <person name="Huws S.A."/>
            <person name="Newbold C.J."/>
            <person name="Golyshin P.N."/>
            <person name="Simon M.A."/>
            <person name="Lopez G."/>
            <person name="Yakimov M.M."/>
            <person name="Ferrer M."/>
        </authorList>
    </citation>
    <scope>NUCLEOTIDE SEQUENCE</scope>
</reference>
<proteinExistence type="predicted"/>
<name>J9FPX0_9ZZZZ</name>
<evidence type="ECO:0000256" key="1">
    <source>
        <dbReference type="ARBA" id="ARBA00022737"/>
    </source>
</evidence>
<sequence>MGQEMSLDSCRQSLKRALLAGNSDSVATAYCHFGEYYAYRNYDSARYYNQKGLEEIRSSGMSISSPERVSLYCTLLINIADAYFADGNLEEAIRRNQFAKKEVERLRADVEYHTTILGTLGVLYRRCDKPDSALICYKEALQLLETIHKPDEKIFILTNIAILYANTQRLEEGEFY</sequence>
<dbReference type="Pfam" id="PF13424">
    <property type="entry name" value="TPR_12"/>
    <property type="match status" value="1"/>
</dbReference>
<comment type="caution">
    <text evidence="3">The sequence shown here is derived from an EMBL/GenBank/DDBJ whole genome shotgun (WGS) entry which is preliminary data.</text>
</comment>
<keyword evidence="1" id="KW-0677">Repeat</keyword>
<keyword evidence="2" id="KW-0802">TPR repeat</keyword>
<organism evidence="3">
    <name type="scientific">gut metagenome</name>
    <dbReference type="NCBI Taxonomy" id="749906"/>
    <lineage>
        <taxon>unclassified sequences</taxon>
        <taxon>metagenomes</taxon>
        <taxon>organismal metagenomes</taxon>
    </lineage>
</organism>
<dbReference type="SUPFAM" id="SSF48452">
    <property type="entry name" value="TPR-like"/>
    <property type="match status" value="2"/>
</dbReference>
<protein>
    <submittedName>
        <fullName evidence="3">Hsp90-like protein</fullName>
    </submittedName>
</protein>
<evidence type="ECO:0000256" key="2">
    <source>
        <dbReference type="ARBA" id="ARBA00022803"/>
    </source>
</evidence>
<accession>J9FPX0</accession>
<gene>
    <name evidence="3" type="ORF">EVA_20284</name>
</gene>
<dbReference type="PANTHER" id="PTHR45641:SF19">
    <property type="entry name" value="NEPHROCYSTIN-3"/>
    <property type="match status" value="1"/>
</dbReference>
<dbReference type="Gene3D" id="1.25.40.10">
    <property type="entry name" value="Tetratricopeptide repeat domain"/>
    <property type="match status" value="1"/>
</dbReference>
<dbReference type="EMBL" id="AMCI01008063">
    <property type="protein sequence ID" value="EJW91607.1"/>
    <property type="molecule type" value="Genomic_DNA"/>
</dbReference>